<organism evidence="1 2">
    <name type="scientific">Brassica cretica</name>
    <name type="common">Mustard</name>
    <dbReference type="NCBI Taxonomy" id="69181"/>
    <lineage>
        <taxon>Eukaryota</taxon>
        <taxon>Viridiplantae</taxon>
        <taxon>Streptophyta</taxon>
        <taxon>Embryophyta</taxon>
        <taxon>Tracheophyta</taxon>
        <taxon>Spermatophyta</taxon>
        <taxon>Magnoliopsida</taxon>
        <taxon>eudicotyledons</taxon>
        <taxon>Gunneridae</taxon>
        <taxon>Pentapetalae</taxon>
        <taxon>rosids</taxon>
        <taxon>malvids</taxon>
        <taxon>Brassicales</taxon>
        <taxon>Brassicaceae</taxon>
        <taxon>Brassiceae</taxon>
        <taxon>Brassica</taxon>
    </lineage>
</organism>
<keyword evidence="2" id="KW-1185">Reference proteome</keyword>
<accession>A0ABQ7BQE3</accession>
<proteinExistence type="predicted"/>
<dbReference type="EMBL" id="QGKV02001507">
    <property type="protein sequence ID" value="KAF3534483.1"/>
    <property type="molecule type" value="Genomic_DNA"/>
</dbReference>
<dbReference type="Proteomes" id="UP000266723">
    <property type="component" value="Unassembled WGS sequence"/>
</dbReference>
<comment type="caution">
    <text evidence="1">The sequence shown here is derived from an EMBL/GenBank/DDBJ whole genome shotgun (WGS) entry which is preliminary data.</text>
</comment>
<name>A0ABQ7BQE3_BRACR</name>
<sequence length="63" mass="7516">MKTERRRMNQRTWTMLALELEGRRSEQRPSMSFSCCFADHSPPLFLHTTVYIPIFSVSRPIRD</sequence>
<evidence type="ECO:0000313" key="2">
    <source>
        <dbReference type="Proteomes" id="UP000266723"/>
    </source>
</evidence>
<gene>
    <name evidence="1" type="ORF">DY000_02038365</name>
</gene>
<evidence type="ECO:0000313" key="1">
    <source>
        <dbReference type="EMBL" id="KAF3534483.1"/>
    </source>
</evidence>
<protein>
    <submittedName>
        <fullName evidence="1">Uncharacterized protein</fullName>
    </submittedName>
</protein>
<reference evidence="1 2" key="1">
    <citation type="journal article" date="2020" name="BMC Genomics">
        <title>Intraspecific diversification of the crop wild relative Brassica cretica Lam. using demographic model selection.</title>
        <authorList>
            <person name="Kioukis A."/>
            <person name="Michalopoulou V.A."/>
            <person name="Briers L."/>
            <person name="Pirintsos S."/>
            <person name="Studholme D.J."/>
            <person name="Pavlidis P."/>
            <person name="Sarris P.F."/>
        </authorList>
    </citation>
    <scope>NUCLEOTIDE SEQUENCE [LARGE SCALE GENOMIC DNA]</scope>
    <source>
        <strain evidence="2">cv. PFS-1207/04</strain>
    </source>
</reference>